<evidence type="ECO:0000313" key="2">
    <source>
        <dbReference type="Proteomes" id="UP000814033"/>
    </source>
</evidence>
<keyword evidence="2" id="KW-1185">Reference proteome</keyword>
<proteinExistence type="predicted"/>
<reference evidence="1" key="1">
    <citation type="submission" date="2021-02" db="EMBL/GenBank/DDBJ databases">
        <authorList>
            <consortium name="DOE Joint Genome Institute"/>
            <person name="Ahrendt S."/>
            <person name="Looney B.P."/>
            <person name="Miyauchi S."/>
            <person name="Morin E."/>
            <person name="Drula E."/>
            <person name="Courty P.E."/>
            <person name="Chicoki N."/>
            <person name="Fauchery L."/>
            <person name="Kohler A."/>
            <person name="Kuo A."/>
            <person name="Labutti K."/>
            <person name="Pangilinan J."/>
            <person name="Lipzen A."/>
            <person name="Riley R."/>
            <person name="Andreopoulos W."/>
            <person name="He G."/>
            <person name="Johnson J."/>
            <person name="Barry K.W."/>
            <person name="Grigoriev I.V."/>
            <person name="Nagy L."/>
            <person name="Hibbett D."/>
            <person name="Henrissat B."/>
            <person name="Matheny P.B."/>
            <person name="Labbe J."/>
            <person name="Martin F."/>
        </authorList>
    </citation>
    <scope>NUCLEOTIDE SEQUENCE</scope>
    <source>
        <strain evidence="1">FP105234-sp</strain>
    </source>
</reference>
<accession>A0ACB8RR57</accession>
<protein>
    <submittedName>
        <fullName evidence="1">Uncharacterized protein</fullName>
    </submittedName>
</protein>
<evidence type="ECO:0000313" key="1">
    <source>
        <dbReference type="EMBL" id="KAI0046654.1"/>
    </source>
</evidence>
<name>A0ACB8RR57_9AGAM</name>
<organism evidence="1 2">
    <name type="scientific">Auriscalpium vulgare</name>
    <dbReference type="NCBI Taxonomy" id="40419"/>
    <lineage>
        <taxon>Eukaryota</taxon>
        <taxon>Fungi</taxon>
        <taxon>Dikarya</taxon>
        <taxon>Basidiomycota</taxon>
        <taxon>Agaricomycotina</taxon>
        <taxon>Agaricomycetes</taxon>
        <taxon>Russulales</taxon>
        <taxon>Auriscalpiaceae</taxon>
        <taxon>Auriscalpium</taxon>
    </lineage>
</organism>
<comment type="caution">
    <text evidence="1">The sequence shown here is derived from an EMBL/GenBank/DDBJ whole genome shotgun (WGS) entry which is preliminary data.</text>
</comment>
<reference evidence="1" key="2">
    <citation type="journal article" date="2022" name="New Phytol.">
        <title>Evolutionary transition to the ectomycorrhizal habit in the genomes of a hyperdiverse lineage of mushroom-forming fungi.</title>
        <authorList>
            <person name="Looney B."/>
            <person name="Miyauchi S."/>
            <person name="Morin E."/>
            <person name="Drula E."/>
            <person name="Courty P.E."/>
            <person name="Kohler A."/>
            <person name="Kuo A."/>
            <person name="LaButti K."/>
            <person name="Pangilinan J."/>
            <person name="Lipzen A."/>
            <person name="Riley R."/>
            <person name="Andreopoulos W."/>
            <person name="He G."/>
            <person name="Johnson J."/>
            <person name="Nolan M."/>
            <person name="Tritt A."/>
            <person name="Barry K.W."/>
            <person name="Grigoriev I.V."/>
            <person name="Nagy L.G."/>
            <person name="Hibbett D."/>
            <person name="Henrissat B."/>
            <person name="Matheny P.B."/>
            <person name="Labbe J."/>
            <person name="Martin F.M."/>
        </authorList>
    </citation>
    <scope>NUCLEOTIDE SEQUENCE</scope>
    <source>
        <strain evidence="1">FP105234-sp</strain>
    </source>
</reference>
<gene>
    <name evidence="1" type="ORF">FA95DRAFT_1493683</name>
</gene>
<dbReference type="EMBL" id="MU275920">
    <property type="protein sequence ID" value="KAI0046654.1"/>
    <property type="molecule type" value="Genomic_DNA"/>
</dbReference>
<sequence length="143" mass="15664">MGATSPSTPLSDYLAPSSFIAFNNEEQRTDGTLPVVSKFNPSSPSLAPRAPPLPLLSPPAHSPRFSESPVELKPALRCPRCPFFQQNGRAYDLERHIKTHDPNRPTFACGRRGCGEPFSRTDAVRRHHKNVNAKCATAQGDDV</sequence>
<dbReference type="Proteomes" id="UP000814033">
    <property type="component" value="Unassembled WGS sequence"/>
</dbReference>